<gene>
    <name evidence="4" type="ORF">ACFO0A_07520</name>
</gene>
<keyword evidence="5" id="KW-1185">Reference proteome</keyword>
<dbReference type="Gene3D" id="3.10.310.50">
    <property type="match status" value="1"/>
</dbReference>
<evidence type="ECO:0000256" key="1">
    <source>
        <dbReference type="SAM" id="Phobius"/>
    </source>
</evidence>
<accession>A0ABV8RQR7</accession>
<dbReference type="RefSeq" id="WP_379538392.1">
    <property type="nucleotide sequence ID" value="NZ_JBHSDR010000004.1"/>
</dbReference>
<evidence type="ECO:0000313" key="4">
    <source>
        <dbReference type="EMBL" id="MFC4294910.1"/>
    </source>
</evidence>
<feature type="transmembrane region" description="Helical" evidence="1">
    <location>
        <begin position="187"/>
        <end position="207"/>
    </location>
</feature>
<dbReference type="PANTHER" id="PTHR30373:SF2">
    <property type="entry name" value="UPF0603 PROTEIN YGCG"/>
    <property type="match status" value="1"/>
</dbReference>
<dbReference type="EMBL" id="JBHSDR010000004">
    <property type="protein sequence ID" value="MFC4294910.1"/>
    <property type="molecule type" value="Genomic_DNA"/>
</dbReference>
<proteinExistence type="predicted"/>
<protein>
    <submittedName>
        <fullName evidence="4">TPM domain-containing protein</fullName>
    </submittedName>
</protein>
<dbReference type="Pfam" id="PF04536">
    <property type="entry name" value="TPM_phosphatase"/>
    <property type="match status" value="1"/>
</dbReference>
<name>A0ABV8RQR7_9SPHN</name>
<comment type="caution">
    <text evidence="4">The sequence shown here is derived from an EMBL/GenBank/DDBJ whole genome shotgun (WGS) entry which is preliminary data.</text>
</comment>
<evidence type="ECO:0000259" key="3">
    <source>
        <dbReference type="Pfam" id="PF04536"/>
    </source>
</evidence>
<sequence>MINRTLRAVLALLLALCWATAAPAAIPPRPEGPVLDQADIIPAADEAALDARLRAYNQTTGRAVIVATVSSLDGEPIEMYGQALSEAWGIGGKETENGVLLLVAPNERKLRIATARGVQARFTDALSGRIIRDVITPRFKQGDFAGGISAGVDAITAQLDRDPADAQAVAEAAAAARAQEGSGDSGGASFGSIIFWIVMIVVFMTMFGGGRRGRAYRGGGINPGIVLWGASEIARGMSHGSSGGGFGGFGGGGGGGFGGFGGGGGGFNGGGASGGW</sequence>
<feature type="signal peptide" evidence="2">
    <location>
        <begin position="1"/>
        <end position="24"/>
    </location>
</feature>
<evidence type="ECO:0000256" key="2">
    <source>
        <dbReference type="SAM" id="SignalP"/>
    </source>
</evidence>
<feature type="domain" description="TPM" evidence="3">
    <location>
        <begin position="34"/>
        <end position="157"/>
    </location>
</feature>
<evidence type="ECO:0000313" key="5">
    <source>
        <dbReference type="Proteomes" id="UP001595828"/>
    </source>
</evidence>
<reference evidence="5" key="1">
    <citation type="journal article" date="2019" name="Int. J. Syst. Evol. Microbiol.">
        <title>The Global Catalogue of Microorganisms (GCM) 10K type strain sequencing project: providing services to taxonomists for standard genome sequencing and annotation.</title>
        <authorList>
            <consortium name="The Broad Institute Genomics Platform"/>
            <consortium name="The Broad Institute Genome Sequencing Center for Infectious Disease"/>
            <person name="Wu L."/>
            <person name="Ma J."/>
        </authorList>
    </citation>
    <scope>NUCLEOTIDE SEQUENCE [LARGE SCALE GENOMIC DNA]</scope>
    <source>
        <strain evidence="5">CGMCC 1.12989</strain>
    </source>
</reference>
<feature type="chain" id="PRO_5046477604" evidence="2">
    <location>
        <begin position="25"/>
        <end position="276"/>
    </location>
</feature>
<keyword evidence="2" id="KW-0732">Signal</keyword>
<dbReference type="PANTHER" id="PTHR30373">
    <property type="entry name" value="UPF0603 PROTEIN YGCG"/>
    <property type="match status" value="1"/>
</dbReference>
<keyword evidence="1" id="KW-0472">Membrane</keyword>
<keyword evidence="1" id="KW-0812">Transmembrane</keyword>
<dbReference type="Proteomes" id="UP001595828">
    <property type="component" value="Unassembled WGS sequence"/>
</dbReference>
<keyword evidence="1" id="KW-1133">Transmembrane helix</keyword>
<organism evidence="4 5">
    <name type="scientific">Novosphingobium tardum</name>
    <dbReference type="NCBI Taxonomy" id="1538021"/>
    <lineage>
        <taxon>Bacteria</taxon>
        <taxon>Pseudomonadati</taxon>
        <taxon>Pseudomonadota</taxon>
        <taxon>Alphaproteobacteria</taxon>
        <taxon>Sphingomonadales</taxon>
        <taxon>Sphingomonadaceae</taxon>
        <taxon>Novosphingobium</taxon>
    </lineage>
</organism>
<dbReference type="InterPro" id="IPR007621">
    <property type="entry name" value="TPM_dom"/>
</dbReference>